<dbReference type="PANTHER" id="PTHR23501">
    <property type="entry name" value="MAJOR FACILITATOR SUPERFAMILY"/>
    <property type="match status" value="1"/>
</dbReference>
<dbReference type="PRINTS" id="PR01036">
    <property type="entry name" value="TCRTETB"/>
</dbReference>
<dbReference type="InterPro" id="IPR020846">
    <property type="entry name" value="MFS_dom"/>
</dbReference>
<dbReference type="GO" id="GO:0017000">
    <property type="term" value="P:antibiotic biosynthetic process"/>
    <property type="evidence" value="ECO:0007669"/>
    <property type="project" value="UniProtKB-ARBA"/>
</dbReference>
<keyword evidence="3 6" id="KW-0812">Transmembrane</keyword>
<evidence type="ECO:0000256" key="4">
    <source>
        <dbReference type="ARBA" id="ARBA00022989"/>
    </source>
</evidence>
<feature type="transmembrane region" description="Helical" evidence="6">
    <location>
        <begin position="379"/>
        <end position="399"/>
    </location>
</feature>
<proteinExistence type="inferred from homology"/>
<dbReference type="EMBL" id="CAJVRC010000846">
    <property type="protein sequence ID" value="CAG8893405.1"/>
    <property type="molecule type" value="Genomic_DNA"/>
</dbReference>
<feature type="transmembrane region" description="Helical" evidence="6">
    <location>
        <begin position="262"/>
        <end position="280"/>
    </location>
</feature>
<reference evidence="8" key="1">
    <citation type="submission" date="2021-07" db="EMBL/GenBank/DDBJ databases">
        <authorList>
            <person name="Branca A.L. A."/>
        </authorList>
    </citation>
    <scope>NUCLEOTIDE SEQUENCE</scope>
</reference>
<feature type="transmembrane region" description="Helical" evidence="6">
    <location>
        <begin position="549"/>
        <end position="570"/>
    </location>
</feature>
<feature type="transmembrane region" description="Helical" evidence="6">
    <location>
        <begin position="611"/>
        <end position="636"/>
    </location>
</feature>
<accession>A0A9W4K8N5</accession>
<dbReference type="GO" id="GO:0005886">
    <property type="term" value="C:plasma membrane"/>
    <property type="evidence" value="ECO:0007669"/>
    <property type="project" value="TreeGrafter"/>
</dbReference>
<dbReference type="Gene3D" id="3.40.50.1820">
    <property type="entry name" value="alpha/beta hydrolase"/>
    <property type="match status" value="1"/>
</dbReference>
<gene>
    <name evidence="8" type="ORF">PEGY_LOCUS3512</name>
</gene>
<feature type="transmembrane region" description="Helical" evidence="6">
    <location>
        <begin position="353"/>
        <end position="372"/>
    </location>
</feature>
<comment type="similarity">
    <text evidence="2">Belongs to the major facilitator superfamily. TCR/Tet family.</text>
</comment>
<dbReference type="SUPFAM" id="SSF103473">
    <property type="entry name" value="MFS general substrate transporter"/>
    <property type="match status" value="2"/>
</dbReference>
<evidence type="ECO:0000256" key="2">
    <source>
        <dbReference type="ARBA" id="ARBA00007520"/>
    </source>
</evidence>
<dbReference type="AlphaFoldDB" id="A0A9W4K8N5"/>
<dbReference type="InterPro" id="IPR036259">
    <property type="entry name" value="MFS_trans_sf"/>
</dbReference>
<comment type="caution">
    <text evidence="8">The sequence shown here is derived from an EMBL/GenBank/DDBJ whole genome shotgun (WGS) entry which is preliminary data.</text>
</comment>
<keyword evidence="9" id="KW-1185">Reference proteome</keyword>
<dbReference type="Proteomes" id="UP001154252">
    <property type="component" value="Unassembled WGS sequence"/>
</dbReference>
<feature type="transmembrane region" description="Helical" evidence="6">
    <location>
        <begin position="582"/>
        <end position="605"/>
    </location>
</feature>
<dbReference type="Gene3D" id="1.20.1250.20">
    <property type="entry name" value="MFS general substrate transporter like domains"/>
    <property type="match status" value="1"/>
</dbReference>
<dbReference type="InterPro" id="IPR011701">
    <property type="entry name" value="MFS"/>
</dbReference>
<feature type="transmembrane region" description="Helical" evidence="6">
    <location>
        <begin position="446"/>
        <end position="465"/>
    </location>
</feature>
<evidence type="ECO:0000256" key="3">
    <source>
        <dbReference type="ARBA" id="ARBA00022692"/>
    </source>
</evidence>
<evidence type="ECO:0000256" key="6">
    <source>
        <dbReference type="SAM" id="Phobius"/>
    </source>
</evidence>
<feature type="transmembrane region" description="Helical" evidence="6">
    <location>
        <begin position="414"/>
        <end position="434"/>
    </location>
</feature>
<feature type="transmembrane region" description="Helical" evidence="6">
    <location>
        <begin position="692"/>
        <end position="710"/>
    </location>
</feature>
<feature type="transmembrane region" description="Helical" evidence="6">
    <location>
        <begin position="485"/>
        <end position="510"/>
    </location>
</feature>
<dbReference type="GO" id="GO:0072330">
    <property type="term" value="P:monocarboxylic acid biosynthetic process"/>
    <property type="evidence" value="ECO:0007669"/>
    <property type="project" value="UniProtKB-ARBA"/>
</dbReference>
<dbReference type="GO" id="GO:0022857">
    <property type="term" value="F:transmembrane transporter activity"/>
    <property type="evidence" value="ECO:0007669"/>
    <property type="project" value="InterPro"/>
</dbReference>
<dbReference type="InterPro" id="IPR029058">
    <property type="entry name" value="AB_hydrolase_fold"/>
</dbReference>
<feature type="transmembrane region" description="Helical" evidence="6">
    <location>
        <begin position="163"/>
        <end position="187"/>
    </location>
</feature>
<feature type="transmembrane region" description="Helical" evidence="6">
    <location>
        <begin position="199"/>
        <end position="218"/>
    </location>
</feature>
<comment type="subcellular location">
    <subcellularLocation>
        <location evidence="1">Membrane</location>
        <topology evidence="1">Multi-pass membrane protein</topology>
    </subcellularLocation>
</comment>
<keyword evidence="5 6" id="KW-0472">Membrane</keyword>
<name>A0A9W4K8N5_9EURO</name>
<dbReference type="Gene3D" id="1.20.1720.10">
    <property type="entry name" value="Multidrug resistance protein D"/>
    <property type="match status" value="1"/>
</dbReference>
<dbReference type="PANTHER" id="PTHR23501:SF102">
    <property type="entry name" value="DRUG TRANSPORTER, PUTATIVE (AFU_ORTHOLOGUE AFUA_3G08530)-RELATED"/>
    <property type="match status" value="1"/>
</dbReference>
<dbReference type="PROSITE" id="PS50850">
    <property type="entry name" value="MFS"/>
    <property type="match status" value="1"/>
</dbReference>
<keyword evidence="4 6" id="KW-1133">Transmembrane helix</keyword>
<dbReference type="FunFam" id="1.20.1250.20:FF:000196">
    <property type="entry name" value="MFS toxin efflux pump (AflT)"/>
    <property type="match status" value="1"/>
</dbReference>
<evidence type="ECO:0000256" key="1">
    <source>
        <dbReference type="ARBA" id="ARBA00004141"/>
    </source>
</evidence>
<protein>
    <recommendedName>
        <fullName evidence="7">Major facilitator superfamily (MFS) profile domain-containing protein</fullName>
    </recommendedName>
</protein>
<organism evidence="8 9">
    <name type="scientific">Penicillium egyptiacum</name>
    <dbReference type="NCBI Taxonomy" id="1303716"/>
    <lineage>
        <taxon>Eukaryota</taxon>
        <taxon>Fungi</taxon>
        <taxon>Dikarya</taxon>
        <taxon>Ascomycota</taxon>
        <taxon>Pezizomycotina</taxon>
        <taxon>Eurotiomycetes</taxon>
        <taxon>Eurotiomycetidae</taxon>
        <taxon>Eurotiales</taxon>
        <taxon>Aspergillaceae</taxon>
        <taxon>Penicillium</taxon>
    </lineage>
</organism>
<evidence type="ECO:0000256" key="5">
    <source>
        <dbReference type="ARBA" id="ARBA00023136"/>
    </source>
</evidence>
<evidence type="ECO:0000313" key="9">
    <source>
        <dbReference type="Proteomes" id="UP001154252"/>
    </source>
</evidence>
<dbReference type="OrthoDB" id="10021397at2759"/>
<evidence type="ECO:0000259" key="7">
    <source>
        <dbReference type="PROSITE" id="PS50850"/>
    </source>
</evidence>
<dbReference type="SUPFAM" id="SSF53474">
    <property type="entry name" value="alpha/beta-Hydrolases"/>
    <property type="match status" value="1"/>
</dbReference>
<feature type="transmembrane region" description="Helical" evidence="6">
    <location>
        <begin position="230"/>
        <end position="256"/>
    </location>
</feature>
<dbReference type="Pfam" id="PF07690">
    <property type="entry name" value="MFS_1"/>
    <property type="match status" value="1"/>
</dbReference>
<feature type="transmembrane region" description="Helical" evidence="6">
    <location>
        <begin position="287"/>
        <end position="310"/>
    </location>
</feature>
<evidence type="ECO:0000313" key="8">
    <source>
        <dbReference type="EMBL" id="CAG8893405.1"/>
    </source>
</evidence>
<feature type="transmembrane region" description="Helical" evidence="6">
    <location>
        <begin position="522"/>
        <end position="543"/>
    </location>
</feature>
<sequence>MLNRAGENPAGFNLGVDKGAALRILSAQDENNPTRQALAANRVNRTTIQSYRKLLMWSPAPIYRHLAVPMMFVVPELDQLISAARQQETFENLPGTMNQLHVEHGVGHMDVLEGEQLPDLMKRKLLFIQRVVVFMKMDLVPSHPESSPSSPTPTSDRSFLQTFTILTALCAGVFVAALDVTIITTALPSIAAHFESSSAYTWIGSSYILANTATIPAWGKISDIWGRKPLLLVATVIFFSGSLICAVGNTIALFLFGRAVQGLGAAGLITLVNICISDLFSLRDRGLYFGLISVVWALASGVGPVLGGVFTEKARCVLSYSISAFHIPANSRFQTMYVCTVSMFSYFHAKGRGRWLLLLNPPISYMLHFISLTCSSWRWCFWVNLPVIGLVFLLLWLTLKLESPDTPIWSGLKAVDWTGCLFVIGSTIMLLLGLDFGGVSHPWNSATVICLIVFAGVLLGLFVVNEWKLVKYPVIPLVLFHDRSGIASFLVCFCHGYVFMGEAYYLPLYFQAVLGSSPIMSGVYILPFVLALTVSAALTGLFIQKTGVYVPAMWLGLVAMTLGVGLLINLEVTANWGKIMGFQVIAGTGIGLNFEGPLLALQAIVGAENTATATATIGFVRTLSTAISVVIGTVVFQNQMARKGSQLVSTLGKQLASQVSRGAMANIEVIDTLSLDQKLVARQAIYESLQTVWIMYVAFAAVGLVAGAFVEGHHLDTEHKAPVLGLRDDNEG</sequence>
<dbReference type="CDD" id="cd17502">
    <property type="entry name" value="MFS_Azr1_MDR_like"/>
    <property type="match status" value="1"/>
</dbReference>
<feature type="domain" description="Major facilitator superfamily (MFS) profile" evidence="7">
    <location>
        <begin position="165"/>
        <end position="715"/>
    </location>
</feature>